<feature type="transmembrane region" description="Helical" evidence="6">
    <location>
        <begin position="465"/>
        <end position="485"/>
    </location>
</feature>
<dbReference type="OrthoDB" id="413079at2759"/>
<dbReference type="FunFam" id="1.20.1250.20:FF:000286">
    <property type="entry name" value="MFS efflux transporter"/>
    <property type="match status" value="1"/>
</dbReference>
<evidence type="ECO:0000256" key="3">
    <source>
        <dbReference type="ARBA" id="ARBA00022989"/>
    </source>
</evidence>
<dbReference type="PANTHER" id="PTHR23514">
    <property type="entry name" value="BYPASS OF STOP CODON PROTEIN 6"/>
    <property type="match status" value="1"/>
</dbReference>
<comment type="subcellular location">
    <subcellularLocation>
        <location evidence="1">Membrane</location>
        <topology evidence="1">Multi-pass membrane protein</topology>
    </subcellularLocation>
</comment>
<feature type="transmembrane region" description="Helical" evidence="6">
    <location>
        <begin position="192"/>
        <end position="215"/>
    </location>
</feature>
<dbReference type="InterPro" id="IPR020846">
    <property type="entry name" value="MFS_dom"/>
</dbReference>
<dbReference type="InterPro" id="IPR036259">
    <property type="entry name" value="MFS_trans_sf"/>
</dbReference>
<dbReference type="EMBL" id="ML978121">
    <property type="protein sequence ID" value="KAF2103643.1"/>
    <property type="molecule type" value="Genomic_DNA"/>
</dbReference>
<evidence type="ECO:0000256" key="6">
    <source>
        <dbReference type="SAM" id="Phobius"/>
    </source>
</evidence>
<feature type="transmembrane region" description="Helical" evidence="6">
    <location>
        <begin position="403"/>
        <end position="424"/>
    </location>
</feature>
<dbReference type="PROSITE" id="PS50850">
    <property type="entry name" value="MFS"/>
    <property type="match status" value="1"/>
</dbReference>
<feature type="transmembrane region" description="Helical" evidence="6">
    <location>
        <begin position="436"/>
        <end position="459"/>
    </location>
</feature>
<feature type="transmembrane region" description="Helical" evidence="6">
    <location>
        <begin position="165"/>
        <end position="186"/>
    </location>
</feature>
<dbReference type="InterPro" id="IPR011701">
    <property type="entry name" value="MFS"/>
</dbReference>
<keyword evidence="2 6" id="KW-0812">Transmembrane</keyword>
<feature type="transmembrane region" description="Helical" evidence="6">
    <location>
        <begin position="251"/>
        <end position="271"/>
    </location>
</feature>
<feature type="transmembrane region" description="Helical" evidence="6">
    <location>
        <begin position="313"/>
        <end position="335"/>
    </location>
</feature>
<evidence type="ECO:0000313" key="9">
    <source>
        <dbReference type="Proteomes" id="UP000799772"/>
    </source>
</evidence>
<reference evidence="8" key="1">
    <citation type="journal article" date="2020" name="Stud. Mycol.">
        <title>101 Dothideomycetes genomes: a test case for predicting lifestyles and emergence of pathogens.</title>
        <authorList>
            <person name="Haridas S."/>
            <person name="Albert R."/>
            <person name="Binder M."/>
            <person name="Bloem J."/>
            <person name="Labutti K."/>
            <person name="Salamov A."/>
            <person name="Andreopoulos B."/>
            <person name="Baker S."/>
            <person name="Barry K."/>
            <person name="Bills G."/>
            <person name="Bluhm B."/>
            <person name="Cannon C."/>
            <person name="Castanera R."/>
            <person name="Culley D."/>
            <person name="Daum C."/>
            <person name="Ezra D."/>
            <person name="Gonzalez J."/>
            <person name="Henrissat B."/>
            <person name="Kuo A."/>
            <person name="Liang C."/>
            <person name="Lipzen A."/>
            <person name="Lutzoni F."/>
            <person name="Magnuson J."/>
            <person name="Mondo S."/>
            <person name="Nolan M."/>
            <person name="Ohm R."/>
            <person name="Pangilinan J."/>
            <person name="Park H.-J."/>
            <person name="Ramirez L."/>
            <person name="Alfaro M."/>
            <person name="Sun H."/>
            <person name="Tritt A."/>
            <person name="Yoshinaga Y."/>
            <person name="Zwiers L.-H."/>
            <person name="Turgeon B."/>
            <person name="Goodwin S."/>
            <person name="Spatafora J."/>
            <person name="Crous P."/>
            <person name="Grigoriev I."/>
        </authorList>
    </citation>
    <scope>NUCLEOTIDE SEQUENCE</scope>
    <source>
        <strain evidence="8">CBS 133067</strain>
    </source>
</reference>
<feature type="compositionally biased region" description="Polar residues" evidence="5">
    <location>
        <begin position="70"/>
        <end position="83"/>
    </location>
</feature>
<evidence type="ECO:0000256" key="4">
    <source>
        <dbReference type="ARBA" id="ARBA00023136"/>
    </source>
</evidence>
<sequence>MTSKINFFIEHTSHENNQSTVFAQPERPPSRKTNSIELEQLPRGKQLPAASHHPAEPTSIEPTTPPGERTASNSAPTSHTATRTPELPSIQYPYMNRWRLVACCIGFFTQGLNDSAPGALVPYMQEYYHVGYAIVSLIFVANAVGFVAAAPFVHTLQGKFGRAKVLGSCGVMNVLAYVSLICRPPFPVVVLAFLVLGFAFATILALDNVFIVNLVNGTSLLGYGHGFYGIGGLVAPLIATAMISAGTRWSFFYFISLAIQMLGTIMFSWAFRGHETEPATQFLHARDEARLPPENGTRSSSLLRKALKNKTTLLGALLIFAYQGAEVSISGWVISFLIHYRHGDPTHVGYVTSGFWGGITMGRFLLVGPAQSIGERLYLVVLIAVSAGFQLMVWLLPNVIGDAIAVAVIGLLQGPVYPVANGVFSKLLPRELQISSLGFTSSMGSSGGAVFPFFTGALAQRLGTVVLNPICIGLYVVMEIAWMCLPRVQKRTD</sequence>
<dbReference type="GO" id="GO:0022857">
    <property type="term" value="F:transmembrane transporter activity"/>
    <property type="evidence" value="ECO:0007669"/>
    <property type="project" value="InterPro"/>
</dbReference>
<proteinExistence type="predicted"/>
<feature type="transmembrane region" description="Helical" evidence="6">
    <location>
        <begin position="227"/>
        <end position="245"/>
    </location>
</feature>
<dbReference type="Pfam" id="PF07690">
    <property type="entry name" value="MFS_1"/>
    <property type="match status" value="1"/>
</dbReference>
<gene>
    <name evidence="8" type="ORF">NA57DRAFT_62564</name>
</gene>
<dbReference type="GO" id="GO:0016020">
    <property type="term" value="C:membrane"/>
    <property type="evidence" value="ECO:0007669"/>
    <property type="project" value="UniProtKB-SubCell"/>
</dbReference>
<feature type="transmembrane region" description="Helical" evidence="6">
    <location>
        <begin position="347"/>
        <end position="366"/>
    </location>
</feature>
<accession>A0A9P4IQS1</accession>
<feature type="transmembrane region" description="Helical" evidence="6">
    <location>
        <begin position="130"/>
        <end position="153"/>
    </location>
</feature>
<protein>
    <submittedName>
        <fullName evidence="8">MFS efflux transporter</fullName>
    </submittedName>
</protein>
<feature type="region of interest" description="Disordered" evidence="5">
    <location>
        <begin position="1"/>
        <end position="85"/>
    </location>
</feature>
<organism evidence="8 9">
    <name type="scientific">Rhizodiscina lignyota</name>
    <dbReference type="NCBI Taxonomy" id="1504668"/>
    <lineage>
        <taxon>Eukaryota</taxon>
        <taxon>Fungi</taxon>
        <taxon>Dikarya</taxon>
        <taxon>Ascomycota</taxon>
        <taxon>Pezizomycotina</taxon>
        <taxon>Dothideomycetes</taxon>
        <taxon>Pleosporomycetidae</taxon>
        <taxon>Aulographales</taxon>
        <taxon>Rhizodiscinaceae</taxon>
        <taxon>Rhizodiscina</taxon>
    </lineage>
</organism>
<evidence type="ECO:0000256" key="1">
    <source>
        <dbReference type="ARBA" id="ARBA00004141"/>
    </source>
</evidence>
<evidence type="ECO:0000313" key="8">
    <source>
        <dbReference type="EMBL" id="KAF2103643.1"/>
    </source>
</evidence>
<feature type="domain" description="Major facilitator superfamily (MFS) profile" evidence="7">
    <location>
        <begin position="99"/>
        <end position="489"/>
    </location>
</feature>
<keyword evidence="3 6" id="KW-1133">Transmembrane helix</keyword>
<dbReference type="FunFam" id="1.20.1250.20:FF:000308">
    <property type="entry name" value="MFS efflux transporter"/>
    <property type="match status" value="1"/>
</dbReference>
<dbReference type="InterPro" id="IPR051788">
    <property type="entry name" value="MFS_Transporter"/>
</dbReference>
<dbReference type="PANTHER" id="PTHR23514:SF6">
    <property type="entry name" value="MAJOR FACILITATOR SUPERFAMILY (MFS) PROFILE DOMAIN-CONTAINING PROTEIN"/>
    <property type="match status" value="1"/>
</dbReference>
<evidence type="ECO:0000256" key="5">
    <source>
        <dbReference type="SAM" id="MobiDB-lite"/>
    </source>
</evidence>
<keyword evidence="9" id="KW-1185">Reference proteome</keyword>
<comment type="caution">
    <text evidence="8">The sequence shown here is derived from an EMBL/GenBank/DDBJ whole genome shotgun (WGS) entry which is preliminary data.</text>
</comment>
<keyword evidence="4 6" id="KW-0472">Membrane</keyword>
<dbReference type="Gene3D" id="1.20.1250.20">
    <property type="entry name" value="MFS general substrate transporter like domains"/>
    <property type="match status" value="2"/>
</dbReference>
<dbReference type="SUPFAM" id="SSF103473">
    <property type="entry name" value="MFS general substrate transporter"/>
    <property type="match status" value="1"/>
</dbReference>
<evidence type="ECO:0000259" key="7">
    <source>
        <dbReference type="PROSITE" id="PS50850"/>
    </source>
</evidence>
<dbReference type="Proteomes" id="UP000799772">
    <property type="component" value="Unassembled WGS sequence"/>
</dbReference>
<feature type="transmembrane region" description="Helical" evidence="6">
    <location>
        <begin position="378"/>
        <end position="397"/>
    </location>
</feature>
<evidence type="ECO:0000256" key="2">
    <source>
        <dbReference type="ARBA" id="ARBA00022692"/>
    </source>
</evidence>
<dbReference type="AlphaFoldDB" id="A0A9P4IQS1"/>
<name>A0A9P4IQS1_9PEZI</name>